<reference evidence="3 4" key="1">
    <citation type="journal article" date="2014" name="Antonie Van Leeuwenhoek">
        <title>Oenococcus alcoholitolerans sp. nov., a lactic acid bacteria isolated from cachaca and ethanol fermentation processes.</title>
        <authorList>
            <person name="Badotti F."/>
            <person name="Moreira A.P."/>
            <person name="Tonon L.A."/>
            <person name="de Lucena B.T."/>
            <person name="Gomes Fde C."/>
            <person name="Kruger R."/>
            <person name="Thompson C.C."/>
            <person name="de Morais M.A.Jr."/>
            <person name="Rosa C.A."/>
            <person name="Thompson F.L."/>
        </authorList>
    </citation>
    <scope>NUCLEOTIDE SEQUENCE [LARGE SCALE GENOMIC DNA]</scope>
    <source>
        <strain evidence="3 4">UFRJ-M7.2.18</strain>
    </source>
</reference>
<dbReference type="EMBL" id="AXCV01000443">
    <property type="protein sequence ID" value="KGO26309.1"/>
    <property type="molecule type" value="Genomic_DNA"/>
</dbReference>
<keyword evidence="1" id="KW-1133">Transmembrane helix</keyword>
<sequence>MFYQNKNIIVIVTGSIAAFKAAVLVRYLIEQGAQVRVSLTAAGAKFVGPLTFSTLTKYPVLQDIFDQNDGQVLHVKWARWADYIFVVPATADFLAKAANGLADDAASSTLLASSARKIAAPAMNDQMWENQATKRNVKQLKKDGWLIIEPVVGFLAEGYDAKGRLPEPEDIILQAQVRLLAEKVL</sequence>
<dbReference type="Gene3D" id="3.40.50.1950">
    <property type="entry name" value="Flavin prenyltransferase-like"/>
    <property type="match status" value="1"/>
</dbReference>
<evidence type="ECO:0000256" key="1">
    <source>
        <dbReference type="SAM" id="Phobius"/>
    </source>
</evidence>
<feature type="domain" description="Flavoprotein" evidence="2">
    <location>
        <begin position="6"/>
        <end position="172"/>
    </location>
</feature>
<comment type="caution">
    <text evidence="3">The sequence shown here is derived from an EMBL/GenBank/DDBJ whole genome shotgun (WGS) entry which is preliminary data.</text>
</comment>
<accession>A0ABR4XPX4</accession>
<dbReference type="InterPro" id="IPR036551">
    <property type="entry name" value="Flavin_trans-like"/>
</dbReference>
<dbReference type="PANTHER" id="PTHR14359">
    <property type="entry name" value="HOMO-OLIGOMERIC FLAVIN CONTAINING CYS DECARBOXYLASE FAMILY"/>
    <property type="match status" value="1"/>
</dbReference>
<evidence type="ECO:0000313" key="4">
    <source>
        <dbReference type="Proteomes" id="UP000030023"/>
    </source>
</evidence>
<dbReference type="Proteomes" id="UP000030023">
    <property type="component" value="Unassembled WGS sequence"/>
</dbReference>
<feature type="transmembrane region" description="Helical" evidence="1">
    <location>
        <begin position="7"/>
        <end position="29"/>
    </location>
</feature>
<gene>
    <name evidence="3" type="ORF">Q757_08125</name>
</gene>
<protein>
    <recommendedName>
        <fullName evidence="2">Flavoprotein domain-containing protein</fullName>
    </recommendedName>
</protein>
<dbReference type="SUPFAM" id="SSF52507">
    <property type="entry name" value="Homo-oligomeric flavin-containing Cys decarboxylases, HFCD"/>
    <property type="match status" value="1"/>
</dbReference>
<organism evidence="3 4">
    <name type="scientific">Oenococcus alcoholitolerans</name>
    <dbReference type="NCBI Taxonomy" id="931074"/>
    <lineage>
        <taxon>Bacteria</taxon>
        <taxon>Bacillati</taxon>
        <taxon>Bacillota</taxon>
        <taxon>Bacilli</taxon>
        <taxon>Lactobacillales</taxon>
        <taxon>Lactobacillaceae</taxon>
        <taxon>Oenococcus</taxon>
    </lineage>
</organism>
<proteinExistence type="predicted"/>
<dbReference type="InterPro" id="IPR003382">
    <property type="entry name" value="Flavoprotein"/>
</dbReference>
<dbReference type="PANTHER" id="PTHR14359:SF6">
    <property type="entry name" value="PHOSPHOPANTOTHENOYLCYSTEINE DECARBOXYLASE"/>
    <property type="match status" value="1"/>
</dbReference>
<evidence type="ECO:0000313" key="3">
    <source>
        <dbReference type="EMBL" id="KGO26309.1"/>
    </source>
</evidence>
<keyword evidence="1" id="KW-0812">Transmembrane</keyword>
<evidence type="ECO:0000259" key="2">
    <source>
        <dbReference type="Pfam" id="PF02441"/>
    </source>
</evidence>
<keyword evidence="1" id="KW-0472">Membrane</keyword>
<keyword evidence="4" id="KW-1185">Reference proteome</keyword>
<dbReference type="Pfam" id="PF02441">
    <property type="entry name" value="Flavoprotein"/>
    <property type="match status" value="1"/>
</dbReference>
<name>A0ABR4XPX4_9LACO</name>